<gene>
    <name evidence="5" type="ORF">J2Z34_001905</name>
</gene>
<evidence type="ECO:0000256" key="1">
    <source>
        <dbReference type="ARBA" id="ARBA00023015"/>
    </source>
</evidence>
<keyword evidence="2" id="KW-0238">DNA-binding</keyword>
<accession>A0ABS4G4H6</accession>
<keyword evidence="3" id="KW-0804">Transcription</keyword>
<dbReference type="SUPFAM" id="SSF46785">
    <property type="entry name" value="Winged helix' DNA-binding domain"/>
    <property type="match status" value="1"/>
</dbReference>
<comment type="caution">
    <text evidence="5">The sequence shown here is derived from an EMBL/GenBank/DDBJ whole genome shotgun (WGS) entry which is preliminary data.</text>
</comment>
<feature type="domain" description="HTH deoR-type" evidence="4">
    <location>
        <begin position="3"/>
        <end position="58"/>
    </location>
</feature>
<dbReference type="InterPro" id="IPR001034">
    <property type="entry name" value="DeoR_HTH"/>
</dbReference>
<keyword evidence="1" id="KW-0805">Transcription regulation</keyword>
<keyword evidence="6" id="KW-1185">Reference proteome</keyword>
<dbReference type="PANTHER" id="PTHR30363:SF44">
    <property type="entry name" value="AGA OPERON TRANSCRIPTIONAL REPRESSOR-RELATED"/>
    <property type="match status" value="1"/>
</dbReference>
<dbReference type="Pfam" id="PF08220">
    <property type="entry name" value="HTH_DeoR"/>
    <property type="match status" value="1"/>
</dbReference>
<dbReference type="SMART" id="SM01134">
    <property type="entry name" value="DeoRC"/>
    <property type="match status" value="1"/>
</dbReference>
<name>A0ABS4G4H6_9CLOT</name>
<dbReference type="PANTHER" id="PTHR30363">
    <property type="entry name" value="HTH-TYPE TRANSCRIPTIONAL REGULATOR SRLR-RELATED"/>
    <property type="match status" value="1"/>
</dbReference>
<dbReference type="InterPro" id="IPR018356">
    <property type="entry name" value="Tscrpt_reg_HTH_DeoR_CS"/>
</dbReference>
<sequence length="255" mass="27795">MIAAERHEIIIREMEKNKYISIGELVRILNSSISTVRRDLIELETEGKIQRTHGGAVVLGSQFRNEEMTYTSRSERYVEEKERIGQYVAGLVQDAACIVIDTGTTTLAVARNLRPSRLLRVITDSLDIANVLRGRENIDVILVGGVLKTDAGNFYGELALKSLEGLHAEACVVGASGLTYKEGITKHDYDAIPATKKMIEISHQLICVTDSSKVGLTGMVSVASADMIDILVTDTGISDGSRKKFIEAGVEVVTV</sequence>
<dbReference type="SMART" id="SM00420">
    <property type="entry name" value="HTH_DEOR"/>
    <property type="match status" value="1"/>
</dbReference>
<evidence type="ECO:0000256" key="2">
    <source>
        <dbReference type="ARBA" id="ARBA00023125"/>
    </source>
</evidence>
<dbReference type="InterPro" id="IPR036390">
    <property type="entry name" value="WH_DNA-bd_sf"/>
</dbReference>
<dbReference type="InterPro" id="IPR037171">
    <property type="entry name" value="NagB/RpiA_transferase-like"/>
</dbReference>
<evidence type="ECO:0000256" key="3">
    <source>
        <dbReference type="ARBA" id="ARBA00023163"/>
    </source>
</evidence>
<dbReference type="PROSITE" id="PS51000">
    <property type="entry name" value="HTH_DEOR_2"/>
    <property type="match status" value="1"/>
</dbReference>
<organism evidence="5 6">
    <name type="scientific">Youngiibacter multivorans</name>
    <dbReference type="NCBI Taxonomy" id="937251"/>
    <lineage>
        <taxon>Bacteria</taxon>
        <taxon>Bacillati</taxon>
        <taxon>Bacillota</taxon>
        <taxon>Clostridia</taxon>
        <taxon>Eubacteriales</taxon>
        <taxon>Clostridiaceae</taxon>
        <taxon>Youngiibacter</taxon>
    </lineage>
</organism>
<evidence type="ECO:0000259" key="4">
    <source>
        <dbReference type="PROSITE" id="PS51000"/>
    </source>
</evidence>
<dbReference type="PROSITE" id="PS00894">
    <property type="entry name" value="HTH_DEOR_1"/>
    <property type="match status" value="1"/>
</dbReference>
<dbReference type="EMBL" id="JAGGKC010000014">
    <property type="protein sequence ID" value="MBP1919416.1"/>
    <property type="molecule type" value="Genomic_DNA"/>
</dbReference>
<dbReference type="Pfam" id="PF00455">
    <property type="entry name" value="DeoRC"/>
    <property type="match status" value="1"/>
</dbReference>
<protein>
    <submittedName>
        <fullName evidence="5">DeoR family fructose operon transcriptional repressor</fullName>
    </submittedName>
</protein>
<dbReference type="InterPro" id="IPR036388">
    <property type="entry name" value="WH-like_DNA-bd_sf"/>
</dbReference>
<reference evidence="5 6" key="1">
    <citation type="submission" date="2021-03" db="EMBL/GenBank/DDBJ databases">
        <title>Genomic Encyclopedia of Type Strains, Phase IV (KMG-IV): sequencing the most valuable type-strain genomes for metagenomic binning, comparative biology and taxonomic classification.</title>
        <authorList>
            <person name="Goeker M."/>
        </authorList>
    </citation>
    <scope>NUCLEOTIDE SEQUENCE [LARGE SCALE GENOMIC DNA]</scope>
    <source>
        <strain evidence="5 6">DSM 6139</strain>
    </source>
</reference>
<dbReference type="InterPro" id="IPR014036">
    <property type="entry name" value="DeoR-like_C"/>
</dbReference>
<dbReference type="SUPFAM" id="SSF100950">
    <property type="entry name" value="NagB/RpiA/CoA transferase-like"/>
    <property type="match status" value="1"/>
</dbReference>
<proteinExistence type="predicted"/>
<dbReference type="PRINTS" id="PR00037">
    <property type="entry name" value="HTHLACR"/>
</dbReference>
<evidence type="ECO:0000313" key="5">
    <source>
        <dbReference type="EMBL" id="MBP1919416.1"/>
    </source>
</evidence>
<dbReference type="Gene3D" id="1.10.10.10">
    <property type="entry name" value="Winged helix-like DNA-binding domain superfamily/Winged helix DNA-binding domain"/>
    <property type="match status" value="1"/>
</dbReference>
<evidence type="ECO:0000313" key="6">
    <source>
        <dbReference type="Proteomes" id="UP001519271"/>
    </source>
</evidence>
<dbReference type="Proteomes" id="UP001519271">
    <property type="component" value="Unassembled WGS sequence"/>
</dbReference>
<dbReference type="InterPro" id="IPR050313">
    <property type="entry name" value="Carb_Metab_HTH_regulators"/>
</dbReference>
<dbReference type="Gene3D" id="3.40.50.1360">
    <property type="match status" value="1"/>
</dbReference>